<reference evidence="1" key="1">
    <citation type="journal article" date="2007" name="Int. J. Syst. Evol. Microbiol.">
        <title>Luteimonas composti sp. nov., a moderately thermophilic bacterium isolated from food waste.</title>
        <authorList>
            <person name="Young C.C."/>
            <person name="Kampfer P."/>
            <person name="Chen W.M."/>
            <person name="Yen W.S."/>
            <person name="Arun A.B."/>
            <person name="Lai W.A."/>
            <person name="Shen F.T."/>
            <person name="Rekha P.D."/>
            <person name="Lin K.Y."/>
            <person name="Chou J.H."/>
        </authorList>
    </citation>
    <scope>NUCLEOTIDE SEQUENCE</scope>
    <source>
        <strain evidence="1">CC-YY355</strain>
    </source>
</reference>
<reference evidence="1" key="2">
    <citation type="submission" date="2023-04" db="EMBL/GenBank/DDBJ databases">
        <authorList>
            <person name="Sun J.-Q."/>
        </authorList>
    </citation>
    <scope>NUCLEOTIDE SEQUENCE</scope>
    <source>
        <strain evidence="1">CC-YY355</strain>
    </source>
</reference>
<sequence>MSTQAAPDDARLASLLRAYLAAEYRWQREGDWHDISIGLPAPGLDLAYPRASSFGLVSAWNPSSIERSTAENRDADQALCEALDATGYQYLPAFSSARNRSWREPGWLVMDMDAAGYDALSRRFGQLGALWWPAGAPVRLRMDARRPPELDDDDRFVDWLVE</sequence>
<dbReference type="InterPro" id="IPR021710">
    <property type="entry name" value="DUF3293"/>
</dbReference>
<gene>
    <name evidence="1" type="ORF">QF205_06555</name>
</gene>
<proteinExistence type="predicted"/>
<dbReference type="Pfam" id="PF11697">
    <property type="entry name" value="DUF3293"/>
    <property type="match status" value="1"/>
</dbReference>
<dbReference type="RefSeq" id="WP_280941936.1">
    <property type="nucleotide sequence ID" value="NZ_JARYGX010000013.1"/>
</dbReference>
<accession>A0ABT6MQ44</accession>
<name>A0ABT6MQ44_9GAMM</name>
<dbReference type="EMBL" id="JARYGX010000013">
    <property type="protein sequence ID" value="MDH7452742.1"/>
    <property type="molecule type" value="Genomic_DNA"/>
</dbReference>
<evidence type="ECO:0000313" key="1">
    <source>
        <dbReference type="EMBL" id="MDH7452742.1"/>
    </source>
</evidence>
<comment type="caution">
    <text evidence="1">The sequence shown here is derived from an EMBL/GenBank/DDBJ whole genome shotgun (WGS) entry which is preliminary data.</text>
</comment>
<keyword evidence="2" id="KW-1185">Reference proteome</keyword>
<protein>
    <submittedName>
        <fullName evidence="1">DUF3293 domain-containing protein</fullName>
    </submittedName>
</protein>
<dbReference type="Proteomes" id="UP001160550">
    <property type="component" value="Unassembled WGS sequence"/>
</dbReference>
<evidence type="ECO:0000313" key="2">
    <source>
        <dbReference type="Proteomes" id="UP001160550"/>
    </source>
</evidence>
<organism evidence="1 2">
    <name type="scientific">Luteimonas composti</name>
    <dbReference type="NCBI Taxonomy" id="398257"/>
    <lineage>
        <taxon>Bacteria</taxon>
        <taxon>Pseudomonadati</taxon>
        <taxon>Pseudomonadota</taxon>
        <taxon>Gammaproteobacteria</taxon>
        <taxon>Lysobacterales</taxon>
        <taxon>Lysobacteraceae</taxon>
        <taxon>Luteimonas</taxon>
    </lineage>
</organism>